<keyword evidence="6" id="KW-0479">Metal-binding</keyword>
<dbReference type="Pfam" id="PF00209">
    <property type="entry name" value="SNF"/>
    <property type="match status" value="1"/>
</dbReference>
<evidence type="ECO:0000256" key="1">
    <source>
        <dbReference type="ARBA" id="ARBA00004141"/>
    </source>
</evidence>
<protein>
    <submittedName>
        <fullName evidence="8">SC6A7 protein</fullName>
    </submittedName>
</protein>
<feature type="binding site" evidence="6">
    <location>
        <position position="52"/>
    </location>
    <ligand>
        <name>Na(+)</name>
        <dbReference type="ChEBI" id="CHEBI:29101"/>
        <label>1</label>
    </ligand>
</feature>
<feature type="transmembrane region" description="Helical" evidence="7">
    <location>
        <begin position="77"/>
        <end position="101"/>
    </location>
</feature>
<dbReference type="GO" id="GO:0005283">
    <property type="term" value="F:amino acid:sodium symporter activity"/>
    <property type="evidence" value="ECO:0007669"/>
    <property type="project" value="TreeGrafter"/>
</dbReference>
<comment type="subcellular location">
    <subcellularLocation>
        <location evidence="1">Membrane</location>
        <topology evidence="1">Multi-pass membrane protein</topology>
    </subcellularLocation>
</comment>
<dbReference type="PANTHER" id="PTHR11616">
    <property type="entry name" value="SODIUM/CHLORIDE DEPENDENT TRANSPORTER"/>
    <property type="match status" value="1"/>
</dbReference>
<evidence type="ECO:0000313" key="9">
    <source>
        <dbReference type="Proteomes" id="UP000558460"/>
    </source>
</evidence>
<reference evidence="8 9" key="1">
    <citation type="submission" date="2019-09" db="EMBL/GenBank/DDBJ databases">
        <title>Bird 10,000 Genomes (B10K) Project - Family phase.</title>
        <authorList>
            <person name="Zhang G."/>
        </authorList>
    </citation>
    <scope>NUCLEOTIDE SEQUENCE [LARGE SCALE GENOMIC DNA]</scope>
    <source>
        <strain evidence="8">B10K-DU-029-69</strain>
        <tissue evidence="8">Muscle</tissue>
    </source>
</reference>
<dbReference type="Proteomes" id="UP000558460">
    <property type="component" value="Unassembled WGS sequence"/>
</dbReference>
<dbReference type="InterPro" id="IPR000175">
    <property type="entry name" value="Na/ntran_symport"/>
</dbReference>
<keyword evidence="2" id="KW-0813">Transport</keyword>
<keyword evidence="4 7" id="KW-1133">Transmembrane helix</keyword>
<dbReference type="OrthoDB" id="6581954at2759"/>
<feature type="binding site" evidence="6">
    <location>
        <position position="51"/>
    </location>
    <ligand>
        <name>Na(+)</name>
        <dbReference type="ChEBI" id="CHEBI:29101"/>
        <label>1</label>
    </ligand>
</feature>
<dbReference type="GO" id="GO:0089718">
    <property type="term" value="P:amino acid import across plasma membrane"/>
    <property type="evidence" value="ECO:0007669"/>
    <property type="project" value="TreeGrafter"/>
</dbReference>
<accession>A0A7L3MNF1</accession>
<evidence type="ECO:0000256" key="6">
    <source>
        <dbReference type="PIRSR" id="PIRSR600175-1"/>
    </source>
</evidence>
<keyword evidence="6" id="KW-0915">Sodium</keyword>
<evidence type="ECO:0000256" key="4">
    <source>
        <dbReference type="ARBA" id="ARBA00022989"/>
    </source>
</evidence>
<keyword evidence="9" id="KW-1185">Reference proteome</keyword>
<dbReference type="InterPro" id="IPR037272">
    <property type="entry name" value="SNS_sf"/>
</dbReference>
<feature type="binding site" evidence="6">
    <location>
        <position position="48"/>
    </location>
    <ligand>
        <name>Na(+)</name>
        <dbReference type="ChEBI" id="CHEBI:29101"/>
        <label>1</label>
    </ligand>
</feature>
<organism evidence="8 9">
    <name type="scientific">Horornis vulcanius</name>
    <dbReference type="NCBI Taxonomy" id="2585811"/>
    <lineage>
        <taxon>Eukaryota</taxon>
        <taxon>Metazoa</taxon>
        <taxon>Chordata</taxon>
        <taxon>Craniata</taxon>
        <taxon>Vertebrata</taxon>
        <taxon>Euteleostomi</taxon>
        <taxon>Archelosauria</taxon>
        <taxon>Archosauria</taxon>
        <taxon>Dinosauria</taxon>
        <taxon>Saurischia</taxon>
        <taxon>Theropoda</taxon>
        <taxon>Coelurosauria</taxon>
        <taxon>Aves</taxon>
        <taxon>Neognathae</taxon>
        <taxon>Neoaves</taxon>
        <taxon>Telluraves</taxon>
        <taxon>Australaves</taxon>
        <taxon>Passeriformes</taxon>
        <taxon>Sylvioidea</taxon>
        <taxon>Scotocercidae</taxon>
        <taxon>Horornis</taxon>
    </lineage>
</organism>
<feature type="non-terminal residue" evidence="8">
    <location>
        <position position="1"/>
    </location>
</feature>
<dbReference type="GO" id="GO:0046872">
    <property type="term" value="F:metal ion binding"/>
    <property type="evidence" value="ECO:0007669"/>
    <property type="project" value="UniProtKB-KW"/>
</dbReference>
<dbReference type="SUPFAM" id="SSF161070">
    <property type="entry name" value="SNF-like"/>
    <property type="match status" value="1"/>
</dbReference>
<evidence type="ECO:0000256" key="2">
    <source>
        <dbReference type="ARBA" id="ARBA00022448"/>
    </source>
</evidence>
<dbReference type="EMBL" id="VZUA01367180">
    <property type="protein sequence ID" value="NXU67503.1"/>
    <property type="molecule type" value="Genomic_DNA"/>
</dbReference>
<dbReference type="GO" id="GO:0005886">
    <property type="term" value="C:plasma membrane"/>
    <property type="evidence" value="ECO:0007669"/>
    <property type="project" value="TreeGrafter"/>
</dbReference>
<proteinExistence type="predicted"/>
<sequence>MSQELGVPVNQVAKAGPGLAFVVYPQAMTMLPLSPFWSFLFFFMLLTLGLDSQFAFMETIVTAVTDEFPYYLRPKKASFSAVICIALFLMGLILTTEVWVWDGWIYCGDQLGTHCRENLGQGPSFHMCMHFR</sequence>
<dbReference type="PROSITE" id="PS50267">
    <property type="entry name" value="NA_NEUROTRAN_SYMP_3"/>
    <property type="match status" value="1"/>
</dbReference>
<gene>
    <name evidence="8" type="primary">Slc6a7_0</name>
    <name evidence="8" type="ORF">HORVUL_R10809</name>
</gene>
<evidence type="ECO:0000256" key="3">
    <source>
        <dbReference type="ARBA" id="ARBA00022692"/>
    </source>
</evidence>
<keyword evidence="5 7" id="KW-0472">Membrane</keyword>
<dbReference type="AlphaFoldDB" id="A0A7L3MNF1"/>
<feature type="transmembrane region" description="Helical" evidence="7">
    <location>
        <begin position="36"/>
        <end position="56"/>
    </location>
</feature>
<evidence type="ECO:0000256" key="7">
    <source>
        <dbReference type="SAM" id="Phobius"/>
    </source>
</evidence>
<feature type="non-terminal residue" evidence="8">
    <location>
        <position position="132"/>
    </location>
</feature>
<name>A0A7L3MNF1_9PASS</name>
<dbReference type="PANTHER" id="PTHR11616:SF231">
    <property type="entry name" value="SODIUM-DEPENDENT PROLINE TRANSPORTER"/>
    <property type="match status" value="1"/>
</dbReference>
<evidence type="ECO:0000256" key="5">
    <source>
        <dbReference type="ARBA" id="ARBA00023136"/>
    </source>
</evidence>
<evidence type="ECO:0000313" key="8">
    <source>
        <dbReference type="EMBL" id="NXU67503.1"/>
    </source>
</evidence>
<keyword evidence="3 7" id="KW-0812">Transmembrane</keyword>
<comment type="caution">
    <text evidence="8">The sequence shown here is derived from an EMBL/GenBank/DDBJ whole genome shotgun (WGS) entry which is preliminary data.</text>
</comment>